<dbReference type="SMART" id="SM00506">
    <property type="entry name" value="A1pp"/>
    <property type="match status" value="3"/>
</dbReference>
<dbReference type="InterPro" id="IPR034517">
    <property type="entry name" value="PAR14_RRM2"/>
</dbReference>
<evidence type="ECO:0000259" key="9">
    <source>
        <dbReference type="PROSITE" id="PS50918"/>
    </source>
</evidence>
<accession>A0A7K6UDB8</accession>
<dbReference type="InterPro" id="IPR057050">
    <property type="entry name" value="RRM_PARP14_2"/>
</dbReference>
<feature type="domain" description="Macro" evidence="11">
    <location>
        <begin position="871"/>
        <end position="1040"/>
    </location>
</feature>
<dbReference type="GO" id="GO:0010629">
    <property type="term" value="P:negative regulation of gene expression"/>
    <property type="evidence" value="ECO:0007669"/>
    <property type="project" value="TreeGrafter"/>
</dbReference>
<feature type="coiled-coil region" evidence="8">
    <location>
        <begin position="314"/>
        <end position="352"/>
    </location>
</feature>
<dbReference type="InterPro" id="IPR037197">
    <property type="entry name" value="WWE_dom_sf"/>
</dbReference>
<dbReference type="InterPro" id="IPR054596">
    <property type="entry name" value="PARP14_WWE"/>
</dbReference>
<dbReference type="Pfam" id="PF23245">
    <property type="entry name" value="RRM_PARP14_2"/>
    <property type="match status" value="1"/>
</dbReference>
<dbReference type="InterPro" id="IPR057045">
    <property type="entry name" value="PARP14_KH_3"/>
</dbReference>
<dbReference type="Gene3D" id="3.90.228.10">
    <property type="match status" value="1"/>
</dbReference>
<dbReference type="Gene3D" id="3.30.720.50">
    <property type="match status" value="1"/>
</dbReference>
<dbReference type="InterPro" id="IPR052056">
    <property type="entry name" value="Mono-ARTD/PARP"/>
</dbReference>
<dbReference type="GO" id="GO:0070212">
    <property type="term" value="P:protein poly-ADP-ribosylation"/>
    <property type="evidence" value="ECO:0007669"/>
    <property type="project" value="TreeGrafter"/>
</dbReference>
<dbReference type="GO" id="GO:0003714">
    <property type="term" value="F:transcription corepressor activity"/>
    <property type="evidence" value="ECO:0007669"/>
    <property type="project" value="TreeGrafter"/>
</dbReference>
<dbReference type="InterPro" id="IPR057044">
    <property type="entry name" value="PARP14_KH_1"/>
</dbReference>
<keyword evidence="5" id="KW-0539">Nucleus</keyword>
<reference evidence="12 13" key="1">
    <citation type="submission" date="2019-09" db="EMBL/GenBank/DDBJ databases">
        <title>Bird 10,000 Genomes (B10K) Project - Family phase.</title>
        <authorList>
            <person name="Zhang G."/>
        </authorList>
    </citation>
    <scope>NUCLEOTIDE SEQUENCE [LARGE SCALE GENOMIC DNA]</scope>
    <source>
        <strain evidence="12">B10K-DU-029-76</strain>
        <tissue evidence="12">Heart</tissue>
    </source>
</reference>
<dbReference type="SUPFAM" id="SSF117839">
    <property type="entry name" value="WWE domain"/>
    <property type="match status" value="1"/>
</dbReference>
<comment type="subcellular location">
    <subcellularLocation>
        <location evidence="1">Nucleus</location>
    </subcellularLocation>
</comment>
<keyword evidence="3 7" id="KW-0808">Transferase</keyword>
<evidence type="ECO:0000256" key="5">
    <source>
        <dbReference type="ARBA" id="ARBA00023242"/>
    </source>
</evidence>
<dbReference type="GO" id="GO:0005737">
    <property type="term" value="C:cytoplasm"/>
    <property type="evidence" value="ECO:0007669"/>
    <property type="project" value="TreeGrafter"/>
</dbReference>
<keyword evidence="8" id="KW-0175">Coiled coil</keyword>
<dbReference type="PROSITE" id="PS50918">
    <property type="entry name" value="WWE"/>
    <property type="match status" value="1"/>
</dbReference>
<dbReference type="Pfam" id="PF00644">
    <property type="entry name" value="PARP"/>
    <property type="match status" value="1"/>
</dbReference>
<dbReference type="CDD" id="cd02907">
    <property type="entry name" value="Macro_Af1521_BAL-like"/>
    <property type="match status" value="1"/>
</dbReference>
<feature type="non-terminal residue" evidence="12">
    <location>
        <position position="1675"/>
    </location>
</feature>
<dbReference type="GO" id="GO:0005634">
    <property type="term" value="C:nucleus"/>
    <property type="evidence" value="ECO:0007669"/>
    <property type="project" value="UniProtKB-SubCell"/>
</dbReference>
<dbReference type="SUPFAM" id="SSF52949">
    <property type="entry name" value="Macro domain-like"/>
    <property type="match status" value="3"/>
</dbReference>
<evidence type="ECO:0000313" key="12">
    <source>
        <dbReference type="EMBL" id="NWX20438.1"/>
    </source>
</evidence>
<protein>
    <recommendedName>
        <fullName evidence="7">Poly [ADP-ribose] polymerase</fullName>
        <shortName evidence="7">PARP</shortName>
        <ecNumber evidence="7">2.4.2.-</ecNumber>
    </recommendedName>
</protein>
<evidence type="ECO:0000259" key="10">
    <source>
        <dbReference type="PROSITE" id="PS51059"/>
    </source>
</evidence>
<dbReference type="GO" id="GO:1990404">
    <property type="term" value="F:NAD+-protein mono-ADP-ribosyltransferase activity"/>
    <property type="evidence" value="ECO:0007669"/>
    <property type="project" value="TreeGrafter"/>
</dbReference>
<dbReference type="Pfam" id="PF01661">
    <property type="entry name" value="Macro"/>
    <property type="match status" value="3"/>
</dbReference>
<evidence type="ECO:0000256" key="3">
    <source>
        <dbReference type="ARBA" id="ARBA00022679"/>
    </source>
</evidence>
<dbReference type="GO" id="GO:0003950">
    <property type="term" value="F:NAD+ poly-ADP-ribosyltransferase activity"/>
    <property type="evidence" value="ECO:0007669"/>
    <property type="project" value="UniProtKB-UniRule"/>
</dbReference>
<evidence type="ECO:0000256" key="4">
    <source>
        <dbReference type="ARBA" id="ARBA00023027"/>
    </source>
</evidence>
<dbReference type="InterPro" id="IPR057046">
    <property type="entry name" value="PARP14_KH_4"/>
</dbReference>
<dbReference type="Pfam" id="PF23085">
    <property type="entry name" value="RRM_PARP14_3"/>
    <property type="match status" value="1"/>
</dbReference>
<evidence type="ECO:0000256" key="2">
    <source>
        <dbReference type="ARBA" id="ARBA00022676"/>
    </source>
</evidence>
<dbReference type="SUPFAM" id="SSF56399">
    <property type="entry name" value="ADP-ribosylation"/>
    <property type="match status" value="1"/>
</dbReference>
<dbReference type="Gene3D" id="3.40.220.10">
    <property type="entry name" value="Leucine Aminopeptidase, subunit E, domain 1"/>
    <property type="match status" value="3"/>
</dbReference>
<dbReference type="InterPro" id="IPR057043">
    <property type="entry name" value="PARP14_KH_2"/>
</dbReference>
<dbReference type="InterPro" id="IPR057047">
    <property type="entry name" value="PARP14_KH_5"/>
</dbReference>
<evidence type="ECO:0000256" key="8">
    <source>
        <dbReference type="SAM" id="Coils"/>
    </source>
</evidence>
<dbReference type="CDD" id="cd12543">
    <property type="entry name" value="RRM2_PAR14"/>
    <property type="match status" value="1"/>
</dbReference>
<evidence type="ECO:0000313" key="13">
    <source>
        <dbReference type="Proteomes" id="UP000559068"/>
    </source>
</evidence>
<dbReference type="InterPro" id="IPR004170">
    <property type="entry name" value="WWE_dom"/>
</dbReference>
<dbReference type="Pfam" id="PF23084">
    <property type="entry name" value="KH_PARP14_1"/>
    <property type="match status" value="1"/>
</dbReference>
<dbReference type="FunFam" id="3.90.228.10:FF:000008">
    <property type="entry name" value="Poly [ADP-ribose] polymerase"/>
    <property type="match status" value="1"/>
</dbReference>
<dbReference type="InterPro" id="IPR057049">
    <property type="entry name" value="PARP14_KH_8"/>
</dbReference>
<comment type="similarity">
    <text evidence="6">Belongs to the ARTD/PARP family.</text>
</comment>
<dbReference type="EMBL" id="VZRW01009547">
    <property type="protein sequence ID" value="NWX20438.1"/>
    <property type="molecule type" value="Genomic_DNA"/>
</dbReference>
<dbReference type="CDD" id="cd02903">
    <property type="entry name" value="Macro_BAL-like"/>
    <property type="match status" value="1"/>
</dbReference>
<evidence type="ECO:0000259" key="11">
    <source>
        <dbReference type="PROSITE" id="PS51154"/>
    </source>
</evidence>
<dbReference type="InterPro" id="IPR012677">
    <property type="entry name" value="Nucleotide-bd_a/b_plait_sf"/>
</dbReference>
<dbReference type="OrthoDB" id="6133115at2759"/>
<dbReference type="InterPro" id="IPR043472">
    <property type="entry name" value="Macro_dom-like"/>
</dbReference>
<dbReference type="CDD" id="cd01439">
    <property type="entry name" value="TCCD_inducible_PARP_like"/>
    <property type="match status" value="1"/>
</dbReference>
<gene>
    <name evidence="12" type="primary">Parp14_2</name>
    <name evidence="12" type="ORF">AEGBEN_R03748</name>
</gene>
<name>A0A7K6UDB8_9AVES</name>
<dbReference type="Pfam" id="PF22005">
    <property type="entry name" value="WWE_1"/>
    <property type="match status" value="1"/>
</dbReference>
<dbReference type="Proteomes" id="UP000559068">
    <property type="component" value="Unassembled WGS sequence"/>
</dbReference>
<dbReference type="InterPro" id="IPR057048">
    <property type="entry name" value="PARP14_KH_6"/>
</dbReference>
<organism evidence="12 13">
    <name type="scientific">Aegotheles bennettii</name>
    <dbReference type="NCBI Taxonomy" id="48278"/>
    <lineage>
        <taxon>Eukaryota</taxon>
        <taxon>Metazoa</taxon>
        <taxon>Chordata</taxon>
        <taxon>Craniata</taxon>
        <taxon>Vertebrata</taxon>
        <taxon>Euteleostomi</taxon>
        <taxon>Archelosauria</taxon>
        <taxon>Archosauria</taxon>
        <taxon>Dinosauria</taxon>
        <taxon>Saurischia</taxon>
        <taxon>Theropoda</taxon>
        <taxon>Coelurosauria</taxon>
        <taxon>Aves</taxon>
        <taxon>Neognathae</taxon>
        <taxon>Neoaves</taxon>
        <taxon>Strisores</taxon>
        <taxon>Caprimulgiformes</taxon>
        <taxon>Aegothelidae</taxon>
        <taxon>Aegotheles</taxon>
    </lineage>
</organism>
<dbReference type="Pfam" id="PF23252">
    <property type="entry name" value="KH_PARP14_5"/>
    <property type="match status" value="1"/>
</dbReference>
<evidence type="ECO:0000256" key="1">
    <source>
        <dbReference type="ARBA" id="ARBA00004123"/>
    </source>
</evidence>
<dbReference type="PROSITE" id="PS51059">
    <property type="entry name" value="PARP_CATALYTIC"/>
    <property type="match status" value="1"/>
</dbReference>
<dbReference type="Pfam" id="PF23253">
    <property type="entry name" value="KH_PARP14_6"/>
    <property type="match status" value="1"/>
</dbReference>
<dbReference type="Gene3D" id="3.30.70.330">
    <property type="match status" value="1"/>
</dbReference>
<sequence length="1675" mass="187643">VETPQKPHHVEDPQESLSSSIVVLENVPETVEDRMLIMLVENISGLSEDEGDFSVEMIPEIHAAVVTFTGNTAVGEFARNVNRNHRAKQRNITARCLELTKSIRAENIPPNVSSDYVTVYFENKRNGGAQVVDVEQLPDEDAVIITFKDHKDVTNILAKQHSLNKTPISVYPYYNSLETALYGKGGPQIKEPDPITVPLDPCIWRYLQRNNRLIEAINCEMAKCNCEPKWPEPHCTDPEVTLHPSAALFAQKRLASRLFKTWNENTSTAFSHSISKYKAIKCQVSTEVWEAVRNSFTHDEVLIIPYASKDLLVLVGEKEVVKNVEQELKFLIEKATREIEKEKQRTEEIVMMGTGEYAILQSTGLEEKFRMDFPALKITYDHLQKVIALCGMPEEVYKVKGEILDNLRKMVKKTVNIHTYVFQFLEHIDSETLSQILFMSKQINAFYELGSEAVILKGDAPEDLLKAEEEIKKELDHKSIALEDESPLGKKEWRILTEQHCSSGVVTVIQAEGQVIIAGYSQAVAKAFEELSNFIDENTQVQKVIGGKPMAVMMFFEQEKTNVWGDLQSKGVKVDFHTKKKRRVISLSGPRRETLKGVTLVEQTLFNLHYKRVVIREPGARSYLKEREDLFVARAKQDFKCLVRLEEPEEQVEEEQEHSDIGKLYGQVTMRGVVVAVYKADLRNYPVDVVVNAANEDLQHTGGLAAALLEAAGPELQEECDELLRKNGCLQPGSVVITGAGNLPCKNVIHAVGPRWKQGEAAECLCLLREAVKGSLQLAEAHNHSSIALPAISSGCFEFPLELCARTIVSSIRETLEESTEDSSLREVHLVDIAEKNVEVFSKALGAFPDYSSSYKSLHQRKKTKIAQKSKNLALVTTEEGLDIVLKKGSIEDVTTDIVVISVARDLQLDSGQLCKALLSKAGPMLQTDLNEEGRGKTLEYGSVLKTKAYNLGCSIVLYAVVPWFKKHGSSKVLGVLGDIITECLQIAEDLSLESITFPAIGTGYLEFPKSVVAKLLCDKVFEFSSKNRVNFLKEVHFLLHPKDTDNIQVSYRVFLPLCLTSLVPSAQDLYVFSAAVPDAPDAPAAPAQGAHEMPIGSIVLRVVEGDITKEDTDAIVNITNQTFNLNSGVSRAILSSGGKAVEDECARLALQPNLSYIITQAGNLPCKNIIHVVAQQDIKMLVSKVLEECESQQYTSVAFPAIGTGQAGRDPPAVADDMVDAITDFAKRNCTPSLKTIKIIIFQPHLLSVFHKSMQRGESLAKTVVKSIISKVSSLWSSEKRSPKEKPKPVLEKKIDLAVVQICGENKQKVEEAENWLKNAILEEQFVAEIKDDSVLHFGEVESKELRDLQKKLSIALRLDGTSIRISGVTKDVWIAYSNILEMVHRVKAAKEEEIKAELVLNLIEWKYFENDSYVPFDSLTNLRLENALIEKKDDIPVVIGGKKYTVKVEARYAVDNRGKRRPLTRVDKSEDQESTVLPATWDDMEDQRLKIVELKSQSREYRDVQERFMRTCQSFKIEKIERVQNPFFWKAYQIKKREMDNKNGNRNNERLLFHGTSKDSIVLINNRGFNRSYAGMNAANYGNGTYFAVDASYSAHDTYSKPDVNGKKYMYLARVLVGEYSQGTQGSITPAPKSASNSVDLFDSSTDNVMTPSMFIIFNDIQAYPEYLITFTV</sequence>
<feature type="domain" description="Macro" evidence="11">
    <location>
        <begin position="662"/>
        <end position="849"/>
    </location>
</feature>
<feature type="domain" description="WWE" evidence="9">
    <location>
        <begin position="1393"/>
        <end position="1467"/>
    </location>
</feature>
<dbReference type="InterPro" id="IPR012317">
    <property type="entry name" value="Poly(ADP-ribose)pol_cat_dom"/>
</dbReference>
<proteinExistence type="inferred from homology"/>
<keyword evidence="4 7" id="KW-0520">NAD</keyword>
<feature type="domain" description="Macro" evidence="11">
    <location>
        <begin position="1088"/>
        <end position="1259"/>
    </location>
</feature>
<dbReference type="InterPro" id="IPR002589">
    <property type="entry name" value="Macro_dom"/>
</dbReference>
<evidence type="ECO:0000256" key="7">
    <source>
        <dbReference type="RuleBase" id="RU362114"/>
    </source>
</evidence>
<dbReference type="PANTHER" id="PTHR14453:SF89">
    <property type="entry name" value="PROTEIN MONO-ADP-RIBOSYLTRANSFERASE PARP14"/>
    <property type="match status" value="1"/>
</dbReference>
<dbReference type="Pfam" id="PF23248">
    <property type="entry name" value="KH_PARP14_2"/>
    <property type="match status" value="1"/>
</dbReference>
<dbReference type="Pfam" id="PF23254">
    <property type="entry name" value="KH_PARP14_8"/>
    <property type="match status" value="1"/>
</dbReference>
<comment type="caution">
    <text evidence="12">The sequence shown here is derived from an EMBL/GenBank/DDBJ whole genome shotgun (WGS) entry which is preliminary data.</text>
</comment>
<keyword evidence="13" id="KW-1185">Reference proteome</keyword>
<dbReference type="PROSITE" id="PS51154">
    <property type="entry name" value="MACRO"/>
    <property type="match status" value="3"/>
</dbReference>
<dbReference type="PANTHER" id="PTHR14453">
    <property type="entry name" value="PARP/ZINC FINGER CCCH TYPE DOMAIN CONTAINING PROTEIN"/>
    <property type="match status" value="1"/>
</dbReference>
<dbReference type="Pfam" id="PF23251">
    <property type="entry name" value="KH_PARP14_4"/>
    <property type="match status" value="1"/>
</dbReference>
<dbReference type="Pfam" id="PF23249">
    <property type="entry name" value="KH_PARP14_3"/>
    <property type="match status" value="1"/>
</dbReference>
<feature type="domain" description="PARP catalytic" evidence="10">
    <location>
        <begin position="1479"/>
        <end position="1675"/>
    </location>
</feature>
<keyword evidence="2 7" id="KW-0328">Glycosyltransferase</keyword>
<evidence type="ECO:0000256" key="6">
    <source>
        <dbReference type="ARBA" id="ARBA00024347"/>
    </source>
</evidence>
<feature type="non-terminal residue" evidence="12">
    <location>
        <position position="1"/>
    </location>
</feature>
<dbReference type="EC" id="2.4.2.-" evidence="7"/>